<name>A0ABU2YG22_9FLAO</name>
<proteinExistence type="predicted"/>
<dbReference type="Proteomes" id="UP001254488">
    <property type="component" value="Unassembled WGS sequence"/>
</dbReference>
<sequence>MKSIVKTLLVLAVTTTTVFATTTPIKKKINIKESSIEWKGKKVLGSHTGTIQLKEGYLEMDGNKLTGGMFVVDMTSINVTDLEGDSKGKLEGHLKSDDFFGTASHPTATLLIKKATKTKSGFEVTADITIKDTTEEITFILKMKDNTATTSLKIDRTKFGVRYGSGSFFDNLGDNTISDNFELDVTLKF</sequence>
<accession>A0ABU2YG22</accession>
<keyword evidence="4" id="KW-1185">Reference proteome</keyword>
<dbReference type="PANTHER" id="PTHR34406">
    <property type="entry name" value="PROTEIN YCEI"/>
    <property type="match status" value="1"/>
</dbReference>
<feature type="chain" id="PRO_5047219124" evidence="1">
    <location>
        <begin position="21"/>
        <end position="189"/>
    </location>
</feature>
<dbReference type="InterPro" id="IPR007372">
    <property type="entry name" value="Lipid/polyisoprenoid-bd_YceI"/>
</dbReference>
<dbReference type="InterPro" id="IPR036761">
    <property type="entry name" value="TTHA0802/YceI-like_sf"/>
</dbReference>
<comment type="caution">
    <text evidence="3">The sequence shown here is derived from an EMBL/GenBank/DDBJ whole genome shotgun (WGS) entry which is preliminary data.</text>
</comment>
<evidence type="ECO:0000256" key="1">
    <source>
        <dbReference type="SAM" id="SignalP"/>
    </source>
</evidence>
<evidence type="ECO:0000313" key="3">
    <source>
        <dbReference type="EMBL" id="MDT0555988.1"/>
    </source>
</evidence>
<organism evidence="3 4">
    <name type="scientific">Patiriisocius hiemis</name>
    <dbReference type="NCBI Taxonomy" id="3075604"/>
    <lineage>
        <taxon>Bacteria</taxon>
        <taxon>Pseudomonadati</taxon>
        <taxon>Bacteroidota</taxon>
        <taxon>Flavobacteriia</taxon>
        <taxon>Flavobacteriales</taxon>
        <taxon>Flavobacteriaceae</taxon>
        <taxon>Patiriisocius</taxon>
    </lineage>
</organism>
<dbReference type="PANTHER" id="PTHR34406:SF1">
    <property type="entry name" value="PROTEIN YCEI"/>
    <property type="match status" value="1"/>
</dbReference>
<reference evidence="3 4" key="1">
    <citation type="submission" date="2023-09" db="EMBL/GenBank/DDBJ databases">
        <authorList>
            <person name="Rey-Velasco X."/>
        </authorList>
    </citation>
    <scope>NUCLEOTIDE SEQUENCE [LARGE SCALE GENOMIC DNA]</scope>
    <source>
        <strain evidence="3 4">W242</strain>
    </source>
</reference>
<dbReference type="SUPFAM" id="SSF101874">
    <property type="entry name" value="YceI-like"/>
    <property type="match status" value="1"/>
</dbReference>
<dbReference type="RefSeq" id="WP_311332943.1">
    <property type="nucleotide sequence ID" value="NZ_JAVRHZ010000004.1"/>
</dbReference>
<feature type="signal peptide" evidence="1">
    <location>
        <begin position="1"/>
        <end position="20"/>
    </location>
</feature>
<protein>
    <submittedName>
        <fullName evidence="3">YceI family protein</fullName>
    </submittedName>
</protein>
<dbReference type="Gene3D" id="2.40.128.110">
    <property type="entry name" value="Lipid/polyisoprenoid-binding, YceI-like"/>
    <property type="match status" value="1"/>
</dbReference>
<evidence type="ECO:0000313" key="4">
    <source>
        <dbReference type="Proteomes" id="UP001254488"/>
    </source>
</evidence>
<dbReference type="EMBL" id="JAVRHZ010000004">
    <property type="protein sequence ID" value="MDT0555988.1"/>
    <property type="molecule type" value="Genomic_DNA"/>
</dbReference>
<evidence type="ECO:0000259" key="2">
    <source>
        <dbReference type="SMART" id="SM00867"/>
    </source>
</evidence>
<dbReference type="SMART" id="SM00867">
    <property type="entry name" value="YceI"/>
    <property type="match status" value="1"/>
</dbReference>
<gene>
    <name evidence="3" type="ORF">RM538_08235</name>
</gene>
<keyword evidence="1" id="KW-0732">Signal</keyword>
<feature type="domain" description="Lipid/polyisoprenoid-binding YceI-like" evidence="2">
    <location>
        <begin position="26"/>
        <end position="188"/>
    </location>
</feature>
<dbReference type="Pfam" id="PF04264">
    <property type="entry name" value="YceI"/>
    <property type="match status" value="1"/>
</dbReference>